<dbReference type="OrthoDB" id="1524368at2"/>
<protein>
    <recommendedName>
        <fullName evidence="3">SRPBCC family protein</fullName>
    </recommendedName>
</protein>
<dbReference type="EMBL" id="STGY01000046">
    <property type="protein sequence ID" value="THV41294.1"/>
    <property type="molecule type" value="Genomic_DNA"/>
</dbReference>
<dbReference type="InterPro" id="IPR023393">
    <property type="entry name" value="START-like_dom_sf"/>
</dbReference>
<accession>A0A4S8QKN0</accession>
<comment type="caution">
    <text evidence="1">The sequence shown here is derived from an EMBL/GenBank/DDBJ whole genome shotgun (WGS) entry which is preliminary data.</text>
</comment>
<reference evidence="1 2" key="2">
    <citation type="submission" date="2019-05" db="EMBL/GenBank/DDBJ databases">
        <title>Glycomyces buryatensis sp. nov.</title>
        <authorList>
            <person name="Nikitina E."/>
        </authorList>
    </citation>
    <scope>NUCLEOTIDE SEQUENCE [LARGE SCALE GENOMIC DNA]</scope>
    <source>
        <strain evidence="1 2">18</strain>
    </source>
</reference>
<dbReference type="InterPro" id="IPR019587">
    <property type="entry name" value="Polyketide_cyclase/dehydratase"/>
</dbReference>
<keyword evidence="2" id="KW-1185">Reference proteome</keyword>
<evidence type="ECO:0000313" key="1">
    <source>
        <dbReference type="EMBL" id="THV41294.1"/>
    </source>
</evidence>
<reference evidence="2" key="1">
    <citation type="submission" date="2019-04" db="EMBL/GenBank/DDBJ databases">
        <title>Nocardioides xinjiangensis sp. nov.</title>
        <authorList>
            <person name="Liu S."/>
        </authorList>
    </citation>
    <scope>NUCLEOTIDE SEQUENCE [LARGE SCALE GENOMIC DNA]</scope>
    <source>
        <strain evidence="2">18</strain>
    </source>
</reference>
<dbReference type="AlphaFoldDB" id="A0A4S8QKN0"/>
<sequence>MAPMSNTIEIDRPPQEVFAFAADPTHFPEWQRDVVRVDMLDEEEFATVRRVIGAERSMLQRITANEPPRYWAAEGVDGAIRPHATITVEPLDDGTRSKVTFTLDFESVGIGAAILPMVRRAAEKGAPTSHRNLKTLLESAP</sequence>
<proteinExistence type="predicted"/>
<evidence type="ECO:0000313" key="2">
    <source>
        <dbReference type="Proteomes" id="UP000308760"/>
    </source>
</evidence>
<evidence type="ECO:0008006" key="3">
    <source>
        <dbReference type="Google" id="ProtNLM"/>
    </source>
</evidence>
<organism evidence="1 2">
    <name type="scientific">Glycomyces buryatensis</name>
    <dbReference type="NCBI Taxonomy" id="2570927"/>
    <lineage>
        <taxon>Bacteria</taxon>
        <taxon>Bacillati</taxon>
        <taxon>Actinomycetota</taxon>
        <taxon>Actinomycetes</taxon>
        <taxon>Glycomycetales</taxon>
        <taxon>Glycomycetaceae</taxon>
        <taxon>Glycomyces</taxon>
    </lineage>
</organism>
<gene>
    <name evidence="1" type="ORF">FAB82_12060</name>
</gene>
<dbReference type="Gene3D" id="3.30.530.20">
    <property type="match status" value="1"/>
</dbReference>
<dbReference type="SUPFAM" id="SSF55961">
    <property type="entry name" value="Bet v1-like"/>
    <property type="match status" value="1"/>
</dbReference>
<name>A0A4S8QKN0_9ACTN</name>
<dbReference type="Proteomes" id="UP000308760">
    <property type="component" value="Unassembled WGS sequence"/>
</dbReference>
<dbReference type="Pfam" id="PF10604">
    <property type="entry name" value="Polyketide_cyc2"/>
    <property type="match status" value="1"/>
</dbReference>